<gene>
    <name evidence="1" type="ORF">PIIN_08161</name>
</gene>
<proteinExistence type="predicted"/>
<keyword evidence="2" id="KW-1185">Reference proteome</keyword>
<protein>
    <submittedName>
        <fullName evidence="1">Uncharacterized protein</fullName>
    </submittedName>
</protein>
<name>G4TSB5_SERID</name>
<evidence type="ECO:0000313" key="1">
    <source>
        <dbReference type="EMBL" id="CCA74208.2"/>
    </source>
</evidence>
<dbReference type="AlphaFoldDB" id="G4TSB5"/>
<accession>G4TSB5</accession>
<dbReference type="InParanoid" id="G4TSB5"/>
<evidence type="ECO:0000313" key="2">
    <source>
        <dbReference type="Proteomes" id="UP000007148"/>
    </source>
</evidence>
<dbReference type="HOGENOM" id="CLU_3426919_0_0_1"/>
<dbReference type="Proteomes" id="UP000007148">
    <property type="component" value="Unassembled WGS sequence"/>
</dbReference>
<comment type="caution">
    <text evidence="1">The sequence shown here is derived from an EMBL/GenBank/DDBJ whole genome shotgun (WGS) entry which is preliminary data.</text>
</comment>
<organism evidence="1 2">
    <name type="scientific">Serendipita indica (strain DSM 11827)</name>
    <name type="common">Root endophyte fungus</name>
    <name type="synonym">Piriformospora indica</name>
    <dbReference type="NCBI Taxonomy" id="1109443"/>
    <lineage>
        <taxon>Eukaryota</taxon>
        <taxon>Fungi</taxon>
        <taxon>Dikarya</taxon>
        <taxon>Basidiomycota</taxon>
        <taxon>Agaricomycotina</taxon>
        <taxon>Agaricomycetes</taxon>
        <taxon>Sebacinales</taxon>
        <taxon>Serendipitaceae</taxon>
        <taxon>Serendipita</taxon>
    </lineage>
</organism>
<reference evidence="1 2" key="1">
    <citation type="journal article" date="2011" name="PLoS Pathog.">
        <title>Endophytic Life Strategies Decoded by Genome and Transcriptome Analyses of the Mutualistic Root Symbiont Piriformospora indica.</title>
        <authorList>
            <person name="Zuccaro A."/>
            <person name="Lahrmann U."/>
            <person name="Guldener U."/>
            <person name="Langen G."/>
            <person name="Pfiffi S."/>
            <person name="Biedenkopf D."/>
            <person name="Wong P."/>
            <person name="Samans B."/>
            <person name="Grimm C."/>
            <person name="Basiewicz M."/>
            <person name="Murat C."/>
            <person name="Martin F."/>
            <person name="Kogel K.H."/>
        </authorList>
    </citation>
    <scope>NUCLEOTIDE SEQUENCE [LARGE SCALE GENOMIC DNA]</scope>
    <source>
        <strain evidence="1 2">DSM 11827</strain>
    </source>
</reference>
<sequence length="21" mass="2198">MRLLGSNGNCIGFVFASPSLN</sequence>
<dbReference type="EMBL" id="CAFZ01000290">
    <property type="protein sequence ID" value="CCA74208.2"/>
    <property type="molecule type" value="Genomic_DNA"/>
</dbReference>